<organism evidence="9 10">
    <name type="scientific">Thiohalocapsa marina</name>
    <dbReference type="NCBI Taxonomy" id="424902"/>
    <lineage>
        <taxon>Bacteria</taxon>
        <taxon>Pseudomonadati</taxon>
        <taxon>Pseudomonadota</taxon>
        <taxon>Gammaproteobacteria</taxon>
        <taxon>Chromatiales</taxon>
        <taxon>Chromatiaceae</taxon>
        <taxon>Thiohalocapsa</taxon>
    </lineage>
</organism>
<dbReference type="InterPro" id="IPR050622">
    <property type="entry name" value="CPA3_antiporter_subunitB"/>
</dbReference>
<evidence type="ECO:0000256" key="7">
    <source>
        <dbReference type="SAM" id="Phobius"/>
    </source>
</evidence>
<feature type="transmembrane region" description="Helical" evidence="7">
    <location>
        <begin position="5"/>
        <end position="25"/>
    </location>
</feature>
<gene>
    <name evidence="9" type="ORF">F2Q65_00080</name>
</gene>
<keyword evidence="5 7" id="KW-1133">Transmembrane helix</keyword>
<dbReference type="GO" id="GO:0005886">
    <property type="term" value="C:plasma membrane"/>
    <property type="evidence" value="ECO:0007669"/>
    <property type="project" value="UniProtKB-SubCell"/>
</dbReference>
<keyword evidence="10" id="KW-1185">Reference proteome</keyword>
<evidence type="ECO:0000256" key="4">
    <source>
        <dbReference type="ARBA" id="ARBA00022692"/>
    </source>
</evidence>
<comment type="similarity">
    <text evidence="2">Belongs to the CPA3 antiporters (TC 2.A.63) subunit B family.</text>
</comment>
<dbReference type="PANTHER" id="PTHR33932:SF4">
    <property type="entry name" value="NA(+)_H(+) ANTIPORTER SUBUNIT B"/>
    <property type="match status" value="1"/>
</dbReference>
<comment type="subcellular location">
    <subcellularLocation>
        <location evidence="1">Cell membrane</location>
        <topology evidence="1">Multi-pass membrane protein</topology>
    </subcellularLocation>
</comment>
<keyword evidence="4 7" id="KW-0812">Transmembrane</keyword>
<proteinExistence type="inferred from homology"/>
<evidence type="ECO:0000313" key="9">
    <source>
        <dbReference type="EMBL" id="KAA6187683.1"/>
    </source>
</evidence>
<evidence type="ECO:0000259" key="8">
    <source>
        <dbReference type="Pfam" id="PF04039"/>
    </source>
</evidence>
<feature type="domain" description="Na+/H+ antiporter MnhB subunit-related protein" evidence="8">
    <location>
        <begin position="6"/>
        <end position="127"/>
    </location>
</feature>
<accession>A0A5M8FV90</accession>
<keyword evidence="6 7" id="KW-0472">Membrane</keyword>
<dbReference type="NCBIfam" id="NF009162">
    <property type="entry name" value="PRK12508.1"/>
    <property type="match status" value="1"/>
</dbReference>
<evidence type="ECO:0000256" key="2">
    <source>
        <dbReference type="ARBA" id="ARBA00009425"/>
    </source>
</evidence>
<evidence type="ECO:0000313" key="10">
    <source>
        <dbReference type="Proteomes" id="UP000322981"/>
    </source>
</evidence>
<evidence type="ECO:0000256" key="5">
    <source>
        <dbReference type="ARBA" id="ARBA00022989"/>
    </source>
</evidence>
<dbReference type="OrthoDB" id="2085045at2"/>
<comment type="caution">
    <text evidence="9">The sequence shown here is derived from an EMBL/GenBank/DDBJ whole genome shotgun (WGS) entry which is preliminary data.</text>
</comment>
<dbReference type="InterPro" id="IPR007182">
    <property type="entry name" value="MnhB"/>
</dbReference>
<dbReference type="EMBL" id="VWXX01000001">
    <property type="protein sequence ID" value="KAA6187683.1"/>
    <property type="molecule type" value="Genomic_DNA"/>
</dbReference>
<name>A0A5M8FV90_9GAMM</name>
<reference evidence="9 10" key="1">
    <citation type="submission" date="2019-09" db="EMBL/GenBank/DDBJ databases">
        <title>Whole-genome sequence of the purple sulfur bacterium Thiohalocapsa marina DSM 19078.</title>
        <authorList>
            <person name="Kyndt J.A."/>
            <person name="Meyer T.E."/>
        </authorList>
    </citation>
    <scope>NUCLEOTIDE SEQUENCE [LARGE SCALE GENOMIC DNA]</scope>
    <source>
        <strain evidence="9 10">DSM 19078</strain>
    </source>
</reference>
<evidence type="ECO:0000256" key="1">
    <source>
        <dbReference type="ARBA" id="ARBA00004651"/>
    </source>
</evidence>
<keyword evidence="3" id="KW-1003">Cell membrane</keyword>
<feature type="transmembrane region" description="Helical" evidence="7">
    <location>
        <begin position="37"/>
        <end position="56"/>
    </location>
</feature>
<evidence type="ECO:0000256" key="3">
    <source>
        <dbReference type="ARBA" id="ARBA00022475"/>
    </source>
</evidence>
<dbReference type="Pfam" id="PF04039">
    <property type="entry name" value="MnhB"/>
    <property type="match status" value="1"/>
</dbReference>
<protein>
    <submittedName>
        <fullName evidence="9">Na(+)/H(+) antiporter subunit B</fullName>
    </submittedName>
</protein>
<dbReference type="RefSeq" id="WP_150089170.1">
    <property type="nucleotide sequence ID" value="NZ_JBFUOH010000011.1"/>
</dbReference>
<sequence length="138" mass="15038">MQRDFVLRIIAKLLIPYILLFALYVQFHGDFGPGGGFQAGVIFAAGIILYALVNGFEQAVRLVSPRILPPIAAFGVLLYGGVGVVSMLRGGAFLDYNLLAHDPVHGQHYGILLIELGVGITVASIMLTIFYAFMERNR</sequence>
<feature type="transmembrane region" description="Helical" evidence="7">
    <location>
        <begin position="108"/>
        <end position="133"/>
    </location>
</feature>
<dbReference type="Proteomes" id="UP000322981">
    <property type="component" value="Unassembled WGS sequence"/>
</dbReference>
<dbReference type="PANTHER" id="PTHR33932">
    <property type="entry name" value="NA(+)/H(+) ANTIPORTER SUBUNIT B"/>
    <property type="match status" value="1"/>
</dbReference>
<feature type="transmembrane region" description="Helical" evidence="7">
    <location>
        <begin position="68"/>
        <end position="88"/>
    </location>
</feature>
<dbReference type="AlphaFoldDB" id="A0A5M8FV90"/>
<evidence type="ECO:0000256" key="6">
    <source>
        <dbReference type="ARBA" id="ARBA00023136"/>
    </source>
</evidence>